<proteinExistence type="predicted"/>
<dbReference type="InterPro" id="IPR035093">
    <property type="entry name" value="RelE/ParE_toxin_dom_sf"/>
</dbReference>
<keyword evidence="1" id="KW-1277">Toxin-antitoxin system</keyword>
<comment type="caution">
    <text evidence="2">The sequence shown here is derived from an EMBL/GenBank/DDBJ whole genome shotgun (WGS) entry which is preliminary data.</text>
</comment>
<dbReference type="Gene3D" id="3.30.2310.20">
    <property type="entry name" value="RelE-like"/>
    <property type="match status" value="1"/>
</dbReference>
<keyword evidence="3" id="KW-1185">Reference proteome</keyword>
<organism evidence="2 3">
    <name type="scientific">Dyadobacter linearis</name>
    <dbReference type="NCBI Taxonomy" id="2823330"/>
    <lineage>
        <taxon>Bacteria</taxon>
        <taxon>Pseudomonadati</taxon>
        <taxon>Bacteroidota</taxon>
        <taxon>Cytophagia</taxon>
        <taxon>Cytophagales</taxon>
        <taxon>Spirosomataceae</taxon>
        <taxon>Dyadobacter</taxon>
    </lineage>
</organism>
<sequence length="95" mass="11081">MALNVRLSDRARGDIEEISAYLGEHWSEKIKTDFLVSLTNQIDLISKMPYMYRASPSKPSVRECTLNKQTLIYYEIINEDLIRILTIRNTKKDNS</sequence>
<evidence type="ECO:0000313" key="2">
    <source>
        <dbReference type="EMBL" id="CAG5074347.1"/>
    </source>
</evidence>
<dbReference type="Pfam" id="PF05016">
    <property type="entry name" value="ParE_toxin"/>
    <property type="match status" value="1"/>
</dbReference>
<dbReference type="Proteomes" id="UP000679725">
    <property type="component" value="Unassembled WGS sequence"/>
</dbReference>
<evidence type="ECO:0008006" key="4">
    <source>
        <dbReference type="Google" id="ProtNLM"/>
    </source>
</evidence>
<dbReference type="EMBL" id="CAJRAU010000010">
    <property type="protein sequence ID" value="CAG5074347.1"/>
    <property type="molecule type" value="Genomic_DNA"/>
</dbReference>
<protein>
    <recommendedName>
        <fullName evidence="4">Type II toxin-antitoxin system RelE/ParE family toxin</fullName>
    </recommendedName>
</protein>
<gene>
    <name evidence="2" type="ORF">DYBT9623_05054</name>
</gene>
<name>A0ABM8UXH4_9BACT</name>
<evidence type="ECO:0000256" key="1">
    <source>
        <dbReference type="ARBA" id="ARBA00022649"/>
    </source>
</evidence>
<reference evidence="2 3" key="1">
    <citation type="submission" date="2021-04" db="EMBL/GenBank/DDBJ databases">
        <authorList>
            <person name="Rodrigo-Torres L."/>
            <person name="Arahal R. D."/>
            <person name="Lucena T."/>
        </authorList>
    </citation>
    <scope>NUCLEOTIDE SEQUENCE [LARGE SCALE GENOMIC DNA]</scope>
    <source>
        <strain evidence="2 3">CECT 9623</strain>
    </source>
</reference>
<dbReference type="RefSeq" id="WP_215236303.1">
    <property type="nucleotide sequence ID" value="NZ_CAJRAU010000010.1"/>
</dbReference>
<accession>A0ABM8UXH4</accession>
<evidence type="ECO:0000313" key="3">
    <source>
        <dbReference type="Proteomes" id="UP000679725"/>
    </source>
</evidence>
<dbReference type="InterPro" id="IPR007712">
    <property type="entry name" value="RelE/ParE_toxin"/>
</dbReference>